<feature type="compositionally biased region" description="Polar residues" evidence="1">
    <location>
        <begin position="282"/>
        <end position="305"/>
    </location>
</feature>
<protein>
    <submittedName>
        <fullName evidence="2">Uncharacterized protein</fullName>
    </submittedName>
</protein>
<feature type="compositionally biased region" description="Polar residues" evidence="1">
    <location>
        <begin position="172"/>
        <end position="186"/>
    </location>
</feature>
<feature type="region of interest" description="Disordered" evidence="1">
    <location>
        <begin position="1049"/>
        <end position="1081"/>
    </location>
</feature>
<accession>A0A066VIN1</accession>
<dbReference type="GeneID" id="25266662"/>
<feature type="compositionally biased region" description="Polar residues" evidence="1">
    <location>
        <begin position="685"/>
        <end position="702"/>
    </location>
</feature>
<feature type="compositionally biased region" description="Polar residues" evidence="1">
    <location>
        <begin position="1055"/>
        <end position="1066"/>
    </location>
</feature>
<feature type="compositionally biased region" description="Basic and acidic residues" evidence="1">
    <location>
        <begin position="241"/>
        <end position="251"/>
    </location>
</feature>
<feature type="region of interest" description="Disordered" evidence="1">
    <location>
        <begin position="678"/>
        <end position="712"/>
    </location>
</feature>
<dbReference type="AlphaFoldDB" id="A0A066VIN1"/>
<reference evidence="2 3" key="1">
    <citation type="submission" date="2014-05" db="EMBL/GenBank/DDBJ databases">
        <title>Draft genome sequence of a rare smut relative, Tilletiaria anomala UBC 951.</title>
        <authorList>
            <consortium name="DOE Joint Genome Institute"/>
            <person name="Toome M."/>
            <person name="Kuo A."/>
            <person name="Henrissat B."/>
            <person name="Lipzen A."/>
            <person name="Tritt A."/>
            <person name="Yoshinaga Y."/>
            <person name="Zane M."/>
            <person name="Barry K."/>
            <person name="Grigoriev I.V."/>
            <person name="Spatafora J.W."/>
            <person name="Aimea M.C."/>
        </authorList>
    </citation>
    <scope>NUCLEOTIDE SEQUENCE [LARGE SCALE GENOMIC DNA]</scope>
    <source>
        <strain evidence="2 3">UBC 951</strain>
    </source>
</reference>
<organism evidence="2 3">
    <name type="scientific">Tilletiaria anomala (strain ATCC 24038 / CBS 436.72 / UBC 951)</name>
    <dbReference type="NCBI Taxonomy" id="1037660"/>
    <lineage>
        <taxon>Eukaryota</taxon>
        <taxon>Fungi</taxon>
        <taxon>Dikarya</taxon>
        <taxon>Basidiomycota</taxon>
        <taxon>Ustilaginomycotina</taxon>
        <taxon>Exobasidiomycetes</taxon>
        <taxon>Georgefischeriales</taxon>
        <taxon>Tilletiariaceae</taxon>
        <taxon>Tilletiaria</taxon>
    </lineage>
</organism>
<dbReference type="EMBL" id="JMSN01000094">
    <property type="protein sequence ID" value="KDN40168.1"/>
    <property type="molecule type" value="Genomic_DNA"/>
</dbReference>
<evidence type="ECO:0000256" key="1">
    <source>
        <dbReference type="SAM" id="MobiDB-lite"/>
    </source>
</evidence>
<sequence length="1252" mass="135492">MDSLDLSSRTAENVSDRSSMTLPVQHSLRIGVGVAGGGGSAASSSTTLVSNGSLLSGSSLSIHVSAVERILAAEARPRNAEDDEESAVVHYDVADASNVLPRRGDGRHINCVLSPTASYAYPLASASGSVSRSRSISPISSGAASPPWYASELALTRDAQVDSHLPTFTGADGSTVTRDTSLQSSEGSRHQIRKRHSDIQRIKALLTNMQADGEPAPPSTLEHRVILPRQRPRRRSRAPHLSRELRGHETPPETTSRAGVFASPPEALASLSHARRRHSSLEGNPSTSSSNKQTDVMSGTSSTARPPNETLVSDHVSWPSSSSSSSSSVLEDSTRTRGGEMLQSLHQHPPYRFGGSTTGKPQDQEPDIEQGSLSIRRKVQPRARPQIGDIEDAHELPLCPDDCRCSDAEQESGLYRCAMRSSPEGSSGQEEEGTNRSLHGLHNTRSTLVHPSSLSSLRGQRDLARFPAVRPRADDEVSSGSLASVHTRQELRVEQTAGQLNTSFVSAPICSTRPSPIRSHSSPIKHSPFGSLADVNIDRACNTSSPPAESQHSMRLATNATTAIISPFASTSKRSITDFFERVMRDEQEKRAQKNTERVRLAPSVAERRDEVQLRPRSSKGTLQAIASDSIPTEFLRATDTASSSLLFEAEGRDGSEKLGGQKLSAYVGSPESNAKWKSFGRASGASSLPYSTQSPSLSHTPPRNAHQMANRGPNEIGILNASLPTAGPDAVQEQIERALGGSRSPHLELPIALGSDRAVLGDEEPGIGLNAYQTPGSRGSSLMRRRSGRLVRFSPKLEYHSPTGSESTDLASPQADDNSFSREMRSLHDALEDLSKSHSSHSPVSDHFLPLPPLAEPQPPNMDLSVLYATEVHVAANSAATPHNESLASNLTPQPPGYYKSPSKSSSRFSRHILLRPKKREAPASEPGRAYLESGSRVDGNDDDRSNDSSDPSNGAGRIALTVPRASTPPLASPAAQSPLFSHLSGIEPTFFSADADAKVPDSIPKTDTVDKKRSTSIRQTIQQLDQALEALKSVHVRKIEIPVPMHRTEDSHASSQPLFRQSSHVQDDQGKMAKSMDDWSEDEKQAGSIARLERARTQLQLQLSAKALVHAQRKSDSHVSMISAARRVARKVVGLLFALWFLLWIIDCRVQILFQSLHSSPIVPSMYNGGHRFSFAPIWFIDTGTAWQREHDEWQALARESSSIVEMAALIFKTRSWRLLHLTARSTSLGGDEAFAGVLSDTHSLPRAFI</sequence>
<feature type="compositionally biased region" description="Basic and acidic residues" evidence="1">
    <location>
        <begin position="940"/>
        <end position="949"/>
    </location>
</feature>
<comment type="caution">
    <text evidence="2">The sequence shown here is derived from an EMBL/GenBank/DDBJ whole genome shotgun (WGS) entry which is preliminary data.</text>
</comment>
<feature type="region of interest" description="Disordered" evidence="1">
    <location>
        <begin position="794"/>
        <end position="820"/>
    </location>
</feature>
<feature type="region of interest" description="Disordered" evidence="1">
    <location>
        <begin position="166"/>
        <end position="195"/>
    </location>
</feature>
<feature type="compositionally biased region" description="Low complexity" evidence="1">
    <location>
        <begin position="841"/>
        <end position="850"/>
    </location>
</feature>
<feature type="region of interest" description="Disordered" evidence="1">
    <location>
        <begin position="881"/>
        <end position="959"/>
    </location>
</feature>
<dbReference type="InParanoid" id="A0A066VIN1"/>
<evidence type="ECO:0000313" key="3">
    <source>
        <dbReference type="Proteomes" id="UP000027361"/>
    </source>
</evidence>
<feature type="compositionally biased region" description="Basic residues" evidence="1">
    <location>
        <begin position="230"/>
        <end position="240"/>
    </location>
</feature>
<feature type="compositionally biased region" description="Polar residues" evidence="1">
    <location>
        <begin position="881"/>
        <end position="893"/>
    </location>
</feature>
<feature type="region of interest" description="Disordered" evidence="1">
    <location>
        <begin position="210"/>
        <end position="398"/>
    </location>
</feature>
<feature type="region of interest" description="Disordered" evidence="1">
    <location>
        <begin position="833"/>
        <end position="857"/>
    </location>
</feature>
<dbReference type="HOGENOM" id="CLU_265658_0_0_1"/>
<feature type="compositionally biased region" description="Basic and acidic residues" evidence="1">
    <location>
        <begin position="1067"/>
        <end position="1081"/>
    </location>
</feature>
<dbReference type="Proteomes" id="UP000027361">
    <property type="component" value="Unassembled WGS sequence"/>
</dbReference>
<feature type="compositionally biased region" description="Basic residues" evidence="1">
    <location>
        <begin position="910"/>
        <end position="920"/>
    </location>
</feature>
<name>A0A066VIN1_TILAU</name>
<evidence type="ECO:0000313" key="2">
    <source>
        <dbReference type="EMBL" id="KDN40168.1"/>
    </source>
</evidence>
<feature type="compositionally biased region" description="Polar residues" evidence="1">
    <location>
        <begin position="443"/>
        <end position="458"/>
    </location>
</feature>
<feature type="compositionally biased region" description="Polar residues" evidence="1">
    <location>
        <begin position="803"/>
        <end position="819"/>
    </location>
</feature>
<feature type="region of interest" description="Disordered" evidence="1">
    <location>
        <begin position="1"/>
        <end position="20"/>
    </location>
</feature>
<proteinExistence type="predicted"/>
<keyword evidence="3" id="KW-1185">Reference proteome</keyword>
<feature type="compositionally biased region" description="Basic and acidic residues" evidence="1">
    <location>
        <begin position="588"/>
        <end position="614"/>
    </location>
</feature>
<feature type="region of interest" description="Disordered" evidence="1">
    <location>
        <begin position="588"/>
        <end position="626"/>
    </location>
</feature>
<gene>
    <name evidence="2" type="ORF">K437DRAFT_275788</name>
</gene>
<dbReference type="RefSeq" id="XP_013241305.1">
    <property type="nucleotide sequence ID" value="XM_013385851.1"/>
</dbReference>
<feature type="region of interest" description="Disordered" evidence="1">
    <location>
        <begin position="419"/>
        <end position="461"/>
    </location>
</feature>